<dbReference type="GO" id="GO:0008273">
    <property type="term" value="F:calcium, potassium:sodium antiporter activity"/>
    <property type="evidence" value="ECO:0007669"/>
    <property type="project" value="TreeGrafter"/>
</dbReference>
<evidence type="ECO:0000313" key="21">
    <source>
        <dbReference type="Proteomes" id="UP001142055"/>
    </source>
</evidence>
<evidence type="ECO:0000256" key="12">
    <source>
        <dbReference type="ARBA" id="ARBA00022989"/>
    </source>
</evidence>
<evidence type="ECO:0000256" key="8">
    <source>
        <dbReference type="ARBA" id="ARBA00022729"/>
    </source>
</evidence>
<evidence type="ECO:0000256" key="10">
    <source>
        <dbReference type="ARBA" id="ARBA00022847"/>
    </source>
</evidence>
<dbReference type="PANTHER" id="PTHR10846">
    <property type="entry name" value="SODIUM/POTASSIUM/CALCIUM EXCHANGER"/>
    <property type="match status" value="1"/>
</dbReference>
<dbReference type="AlphaFoldDB" id="A0A9Q0RIU0"/>
<protein>
    <recommendedName>
        <fullName evidence="19">Protein kinase domain-containing protein</fullName>
    </recommendedName>
</protein>
<dbReference type="Pfam" id="PF01699">
    <property type="entry name" value="Na_Ca_ex"/>
    <property type="match status" value="2"/>
</dbReference>
<keyword evidence="21" id="KW-1185">Reference proteome</keyword>
<evidence type="ECO:0000256" key="3">
    <source>
        <dbReference type="ARBA" id="ARBA00022448"/>
    </source>
</evidence>
<feature type="transmembrane region" description="Helical" evidence="18">
    <location>
        <begin position="1032"/>
        <end position="1056"/>
    </location>
</feature>
<dbReference type="PROSITE" id="PS50011">
    <property type="entry name" value="PROTEIN_KINASE_DOM"/>
    <property type="match status" value="2"/>
</dbReference>
<feature type="transmembrane region" description="Helical" evidence="18">
    <location>
        <begin position="999"/>
        <end position="1020"/>
    </location>
</feature>
<dbReference type="GO" id="GO:0005886">
    <property type="term" value="C:plasma membrane"/>
    <property type="evidence" value="ECO:0007669"/>
    <property type="project" value="TreeGrafter"/>
</dbReference>
<gene>
    <name evidence="20" type="ORF">RDWZM_008395</name>
</gene>
<name>A0A9Q0RIU0_BLOTA</name>
<feature type="transmembrane region" description="Helical" evidence="18">
    <location>
        <begin position="793"/>
        <end position="816"/>
    </location>
</feature>
<sequence length="1058" mass="120298">MSRSRGMSSTELCFETARQSSNKNAQNARLQEFKQKSTKFSVELESNEPIQTISSKSDLETRFRYRLEDENDQLLCTFVGQSNSGGYGSLFRATLLGNGHRREKVFCRIIDLAEITASGWFKILKSLKIGQKIGKFGSHSKHMLSIRGMFYNQNYEMFYVFTDRYNLENSLQHHLSNNFTDLSTVKQWIIQLANAAEFLNLHAISNRFIRLENVITTGNNSPKDGSIIKIINFDMAWMFWNPNTNTSINSPKRGLPVPVALNLLDHLPPEAFSDNYDCSMIDVWSIGVIACLLLSGENPFIVTKVDKDEGVRIIQWQMFQIKVFIPEEIRSLLNDIFIESELRIPLNDLVKDRRLEEMTQIKSLQFPQYSRNDKKSSTSKSSLDLSTPRLSGENSSNCLKIFKFPQIDKIQNEELIVNYRIERNRSFEDDMIPFMDEGFLRVTRLIDGKPCSRKCLGKILLKSMIPIRQWNQFIMESSKIMRFMSDNEPCNRYIHRLYDMYNVGNGNLYMFFEDLDGRHSLKQLVESELIDGQLPPALNSLDKKLSVSNIIIWIEQLSQTIVHLSSNGLCHRYIRPEFVFVALGGCVKLTHGELSCFTWNPTELIVVKRNRGIQDECLFQWDHLPPECFDNQYNASMVDVWSLGVLLIYSLTKKMIFNAPLSLDTSQHLWREFKENDGQRLIKSHMTKFIEILERIFTPLDCRIQPKELNSILQPLVRKTSDIKKTGIGETSFIGKLKRDKTLSLPPDIAGATFMALGSSTPALAIALIGVFIAEDDIGTSTILGSSLFNLIFVSSVFESISMLFVYGIYITILYYNAQINKLIVFADENNTNEQDPLLDQSKKVRRTTFSTHQGPNWFEANRFLKILLFPMALAIKLTVPKPTKRIYFLTFALSVVWIGFFSYLDIWLVKIIGRTFKIPETVLGLTILAGGSSIPEVISSVIVVKRGSAGGHANMALCNLFGSNIFDILICLGLPWLLKSILTMINLGTTDMTLTIVQVQSGGLMLTAAALMLTVIAFVSSLAMFNWRLGLGMGFVCAIIYIVTITMAIVFEFVLNV</sequence>
<dbReference type="GO" id="GO:0005524">
    <property type="term" value="F:ATP binding"/>
    <property type="evidence" value="ECO:0007669"/>
    <property type="project" value="InterPro"/>
</dbReference>
<keyword evidence="7 18" id="KW-0812">Transmembrane</keyword>
<dbReference type="GO" id="GO:0004672">
    <property type="term" value="F:protein kinase activity"/>
    <property type="evidence" value="ECO:0007669"/>
    <property type="project" value="InterPro"/>
</dbReference>
<dbReference type="GO" id="GO:0015293">
    <property type="term" value="F:symporter activity"/>
    <property type="evidence" value="ECO:0007669"/>
    <property type="project" value="UniProtKB-KW"/>
</dbReference>
<evidence type="ECO:0000256" key="16">
    <source>
        <dbReference type="ARBA" id="ARBA00023201"/>
    </source>
</evidence>
<dbReference type="InterPro" id="IPR004837">
    <property type="entry name" value="NaCa_Exmemb"/>
</dbReference>
<keyword evidence="5" id="KW-0633">Potassium transport</keyword>
<dbReference type="SMART" id="SM00220">
    <property type="entry name" value="S_TKc"/>
    <property type="match status" value="1"/>
</dbReference>
<evidence type="ECO:0000256" key="9">
    <source>
        <dbReference type="ARBA" id="ARBA00022837"/>
    </source>
</evidence>
<evidence type="ECO:0000256" key="4">
    <source>
        <dbReference type="ARBA" id="ARBA00022449"/>
    </source>
</evidence>
<evidence type="ECO:0000259" key="19">
    <source>
        <dbReference type="PROSITE" id="PS50011"/>
    </source>
</evidence>
<keyword evidence="16" id="KW-0739">Sodium transport</keyword>
<proteinExistence type="inferred from homology"/>
<feature type="region of interest" description="Disordered" evidence="17">
    <location>
        <begin position="368"/>
        <end position="393"/>
    </location>
</feature>
<dbReference type="GO" id="GO:0006874">
    <property type="term" value="P:intracellular calcium ion homeostasis"/>
    <property type="evidence" value="ECO:0007669"/>
    <property type="project" value="TreeGrafter"/>
</dbReference>
<evidence type="ECO:0000256" key="2">
    <source>
        <dbReference type="ARBA" id="ARBA00005364"/>
    </source>
</evidence>
<dbReference type="Gene3D" id="1.20.1420.30">
    <property type="entry name" value="NCX, central ion-binding region"/>
    <property type="match status" value="2"/>
</dbReference>
<evidence type="ECO:0000256" key="18">
    <source>
        <dbReference type="SAM" id="Phobius"/>
    </source>
</evidence>
<dbReference type="InterPro" id="IPR004481">
    <property type="entry name" value="K/Na/Ca-exchanger"/>
</dbReference>
<evidence type="ECO:0000256" key="15">
    <source>
        <dbReference type="ARBA" id="ARBA00023136"/>
    </source>
</evidence>
<keyword evidence="4" id="KW-0050">Antiport</keyword>
<keyword evidence="12 18" id="KW-1133">Transmembrane helix</keyword>
<dbReference type="InterPro" id="IPR000719">
    <property type="entry name" value="Prot_kinase_dom"/>
</dbReference>
<feature type="region of interest" description="Disordered" evidence="17">
    <location>
        <begin position="1"/>
        <end position="28"/>
    </location>
</feature>
<dbReference type="FunFam" id="1.20.1420.30:FF:000009">
    <property type="entry name" value="sodium/potassium/calcium exchanger 5 isoform X2"/>
    <property type="match status" value="1"/>
</dbReference>
<comment type="subcellular location">
    <subcellularLocation>
        <location evidence="1">Membrane</location>
        <topology evidence="1">Multi-pass membrane protein</topology>
    </subcellularLocation>
</comment>
<evidence type="ECO:0000256" key="11">
    <source>
        <dbReference type="ARBA" id="ARBA00022958"/>
    </source>
</evidence>
<evidence type="ECO:0000313" key="20">
    <source>
        <dbReference type="EMBL" id="KAJ6217238.1"/>
    </source>
</evidence>
<feature type="compositionally biased region" description="Low complexity" evidence="17">
    <location>
        <begin position="378"/>
        <end position="387"/>
    </location>
</feature>
<reference evidence="20" key="1">
    <citation type="submission" date="2022-12" db="EMBL/GenBank/DDBJ databases">
        <title>Genome assemblies of Blomia tropicalis.</title>
        <authorList>
            <person name="Cui Y."/>
        </authorList>
    </citation>
    <scope>NUCLEOTIDE SEQUENCE</scope>
    <source>
        <tissue evidence="20">Adult mites</tissue>
    </source>
</reference>
<organism evidence="20 21">
    <name type="scientific">Blomia tropicalis</name>
    <name type="common">Mite</name>
    <dbReference type="NCBI Taxonomy" id="40697"/>
    <lineage>
        <taxon>Eukaryota</taxon>
        <taxon>Metazoa</taxon>
        <taxon>Ecdysozoa</taxon>
        <taxon>Arthropoda</taxon>
        <taxon>Chelicerata</taxon>
        <taxon>Arachnida</taxon>
        <taxon>Acari</taxon>
        <taxon>Acariformes</taxon>
        <taxon>Sarcoptiformes</taxon>
        <taxon>Astigmata</taxon>
        <taxon>Glycyphagoidea</taxon>
        <taxon>Echimyopodidae</taxon>
        <taxon>Blomia</taxon>
    </lineage>
</organism>
<dbReference type="InterPro" id="IPR044880">
    <property type="entry name" value="NCX_ion-bd_dom_sf"/>
</dbReference>
<comment type="similarity">
    <text evidence="2">Belongs to the Ca(2+):cation antiporter (CaCA) (TC 2.A.19) family. SLC24A subfamily.</text>
</comment>
<keyword evidence="6" id="KW-0109">Calcium transport</keyword>
<evidence type="ECO:0000256" key="14">
    <source>
        <dbReference type="ARBA" id="ARBA00023065"/>
    </source>
</evidence>
<dbReference type="SUPFAM" id="SSF56112">
    <property type="entry name" value="Protein kinase-like (PK-like)"/>
    <property type="match status" value="2"/>
</dbReference>
<keyword evidence="3" id="KW-0813">Transport</keyword>
<keyword evidence="9" id="KW-0106">Calcium</keyword>
<keyword evidence="14" id="KW-0406">Ion transport</keyword>
<keyword evidence="13" id="KW-0915">Sodium</keyword>
<dbReference type="Pfam" id="PF00069">
    <property type="entry name" value="Pkinase"/>
    <property type="match status" value="2"/>
</dbReference>
<evidence type="ECO:0000256" key="17">
    <source>
        <dbReference type="SAM" id="MobiDB-lite"/>
    </source>
</evidence>
<feature type="transmembrane region" description="Helical" evidence="18">
    <location>
        <begin position="957"/>
        <end position="979"/>
    </location>
</feature>
<evidence type="ECO:0000256" key="7">
    <source>
        <dbReference type="ARBA" id="ARBA00022692"/>
    </source>
</evidence>
<dbReference type="Gene3D" id="1.10.510.10">
    <property type="entry name" value="Transferase(Phosphotransferase) domain 1"/>
    <property type="match status" value="2"/>
</dbReference>
<feature type="transmembrane region" description="Helical" evidence="18">
    <location>
        <begin position="922"/>
        <end position="945"/>
    </location>
</feature>
<keyword evidence="15 18" id="KW-0472">Membrane</keyword>
<keyword evidence="10" id="KW-0769">Symport</keyword>
<dbReference type="Proteomes" id="UP001142055">
    <property type="component" value="Chromosome 3"/>
</dbReference>
<feature type="domain" description="Protein kinase" evidence="19">
    <location>
        <begin position="76"/>
        <end position="355"/>
    </location>
</feature>
<keyword evidence="11" id="KW-0630">Potassium</keyword>
<evidence type="ECO:0000256" key="5">
    <source>
        <dbReference type="ARBA" id="ARBA00022538"/>
    </source>
</evidence>
<comment type="caution">
    <text evidence="20">The sequence shown here is derived from an EMBL/GenBank/DDBJ whole genome shotgun (WGS) entry which is preliminary data.</text>
</comment>
<evidence type="ECO:0000256" key="6">
    <source>
        <dbReference type="ARBA" id="ARBA00022568"/>
    </source>
</evidence>
<feature type="domain" description="Protein kinase" evidence="19">
    <location>
        <begin position="429"/>
        <end position="717"/>
    </location>
</feature>
<evidence type="ECO:0000256" key="13">
    <source>
        <dbReference type="ARBA" id="ARBA00023053"/>
    </source>
</evidence>
<dbReference type="PANTHER" id="PTHR10846:SF73">
    <property type="entry name" value="SODIUM_CALCIUM EXCHANGER MEMBRANE REGION DOMAIN-CONTAINING PROTEIN"/>
    <property type="match status" value="1"/>
</dbReference>
<feature type="transmembrane region" description="Helical" evidence="18">
    <location>
        <begin position="887"/>
        <end position="910"/>
    </location>
</feature>
<dbReference type="EMBL" id="JAPWDV010000003">
    <property type="protein sequence ID" value="KAJ6217238.1"/>
    <property type="molecule type" value="Genomic_DNA"/>
</dbReference>
<evidence type="ECO:0000256" key="1">
    <source>
        <dbReference type="ARBA" id="ARBA00004141"/>
    </source>
</evidence>
<dbReference type="GO" id="GO:0005262">
    <property type="term" value="F:calcium channel activity"/>
    <property type="evidence" value="ECO:0007669"/>
    <property type="project" value="TreeGrafter"/>
</dbReference>
<keyword evidence="8" id="KW-0732">Signal</keyword>
<dbReference type="InterPro" id="IPR011009">
    <property type="entry name" value="Kinase-like_dom_sf"/>
</dbReference>
<accession>A0A9Q0RIU0</accession>